<dbReference type="OrthoDB" id="6508542at2759"/>
<dbReference type="Pfam" id="PF12762">
    <property type="entry name" value="DDE_Tnp_IS1595"/>
    <property type="match status" value="1"/>
</dbReference>
<dbReference type="InterPro" id="IPR053164">
    <property type="entry name" value="IS1016-like_transposase"/>
</dbReference>
<name>A0A443S3P7_9ACAR</name>
<gene>
    <name evidence="2" type="ORF">B4U80_11300</name>
</gene>
<dbReference type="EMBL" id="NCKV01009622">
    <property type="protein sequence ID" value="RWS22160.1"/>
    <property type="molecule type" value="Genomic_DNA"/>
</dbReference>
<dbReference type="AlphaFoldDB" id="A0A443S3P7"/>
<dbReference type="VEuPathDB" id="VectorBase:LDEU009880"/>
<reference evidence="2 3" key="1">
    <citation type="journal article" date="2018" name="Gigascience">
        <title>Genomes of trombidid mites reveal novel predicted allergens and laterally-transferred genes associated with secondary metabolism.</title>
        <authorList>
            <person name="Dong X."/>
            <person name="Chaisiri K."/>
            <person name="Xia D."/>
            <person name="Armstrong S.D."/>
            <person name="Fang Y."/>
            <person name="Donnelly M.J."/>
            <person name="Kadowaki T."/>
            <person name="McGarry J.W."/>
            <person name="Darby A.C."/>
            <person name="Makepeace B.L."/>
        </authorList>
    </citation>
    <scope>NUCLEOTIDE SEQUENCE [LARGE SCALE GENOMIC DNA]</scope>
    <source>
        <strain evidence="2">UoL-UT</strain>
    </source>
</reference>
<evidence type="ECO:0000259" key="1">
    <source>
        <dbReference type="SMART" id="SM01126"/>
    </source>
</evidence>
<protein>
    <recommendedName>
        <fullName evidence="1">ISXO2-like transposase domain-containing protein</fullName>
    </recommendedName>
</protein>
<dbReference type="InterPro" id="IPR024445">
    <property type="entry name" value="Tnp_ISXO2-like"/>
</dbReference>
<evidence type="ECO:0000313" key="3">
    <source>
        <dbReference type="Proteomes" id="UP000288716"/>
    </source>
</evidence>
<dbReference type="SMART" id="SM01126">
    <property type="entry name" value="DDE_Tnp_IS1595"/>
    <property type="match status" value="1"/>
</dbReference>
<dbReference type="PANTHER" id="PTHR47163">
    <property type="entry name" value="DDE_TNP_IS1595 DOMAIN-CONTAINING PROTEIN"/>
    <property type="match status" value="1"/>
</dbReference>
<feature type="domain" description="ISXO2-like transposase" evidence="1">
    <location>
        <begin position="15"/>
        <end position="144"/>
    </location>
</feature>
<accession>A0A443S3P7</accession>
<keyword evidence="3" id="KW-1185">Reference proteome</keyword>
<organism evidence="2 3">
    <name type="scientific">Leptotrombidium deliense</name>
    <dbReference type="NCBI Taxonomy" id="299467"/>
    <lineage>
        <taxon>Eukaryota</taxon>
        <taxon>Metazoa</taxon>
        <taxon>Ecdysozoa</taxon>
        <taxon>Arthropoda</taxon>
        <taxon>Chelicerata</taxon>
        <taxon>Arachnida</taxon>
        <taxon>Acari</taxon>
        <taxon>Acariformes</taxon>
        <taxon>Trombidiformes</taxon>
        <taxon>Prostigmata</taxon>
        <taxon>Anystina</taxon>
        <taxon>Parasitengona</taxon>
        <taxon>Trombiculoidea</taxon>
        <taxon>Trombiculidae</taxon>
        <taxon>Leptotrombidium</taxon>
    </lineage>
</organism>
<dbReference type="Proteomes" id="UP000288716">
    <property type="component" value="Unassembled WGS sequence"/>
</dbReference>
<comment type="caution">
    <text evidence="2">The sequence shown here is derived from an EMBL/GenBank/DDBJ whole genome shotgun (WGS) entry which is preliminary data.</text>
</comment>
<sequence>MKQQHPLTQFQTGCRIAEKSATFGQWLIGFIEINQDNIRTGGRFRIDFCPDNKRDRETLHALILKHCKPGTIITTDKWRGYLGIDALGYEHFTVNHSENFVDPETGANTQAIESQWKQVKKVFRDGVRKDLMYLHLCEFLWRRYVRMMQTDPFDDFLRICSVVYNPLTYRATGEQRNVPIFQN</sequence>
<dbReference type="STRING" id="299467.A0A443S3P7"/>
<proteinExistence type="predicted"/>
<evidence type="ECO:0000313" key="2">
    <source>
        <dbReference type="EMBL" id="RWS22160.1"/>
    </source>
</evidence>
<dbReference type="PANTHER" id="PTHR47163:SF3">
    <property type="entry name" value="PROTEIN CBG18017"/>
    <property type="match status" value="1"/>
</dbReference>